<name>A0A8J8SGG6_9FIRM</name>
<dbReference type="InterPro" id="IPR050640">
    <property type="entry name" value="Bact_2-comp_sensor_kinase"/>
</dbReference>
<dbReference type="GO" id="GO:0000155">
    <property type="term" value="F:phosphorelay sensor kinase activity"/>
    <property type="evidence" value="ECO:0007669"/>
    <property type="project" value="InterPro"/>
</dbReference>
<keyword evidence="3" id="KW-0808">Transferase</keyword>
<proteinExistence type="predicted"/>
<accession>A0A8J8SGG6</accession>
<dbReference type="InterPro" id="IPR036890">
    <property type="entry name" value="HATPase_C_sf"/>
</dbReference>
<dbReference type="PANTHER" id="PTHR34220">
    <property type="entry name" value="SENSOR HISTIDINE KINASE YPDA"/>
    <property type="match status" value="1"/>
</dbReference>
<evidence type="ECO:0000313" key="3">
    <source>
        <dbReference type="EMBL" id="QUI22750.1"/>
    </source>
</evidence>
<feature type="transmembrane region" description="Helical" evidence="1">
    <location>
        <begin position="21"/>
        <end position="44"/>
    </location>
</feature>
<evidence type="ECO:0000259" key="2">
    <source>
        <dbReference type="SMART" id="SM00387"/>
    </source>
</evidence>
<dbReference type="KEGG" id="vpy:HZI73_10815"/>
<gene>
    <name evidence="3" type="ORF">HZI73_10815</name>
</gene>
<sequence>MIKALISKMKKVHHWSILKQQMFIYIIAGMLPLFLVTSVIIYSLSTVILDTTYKEFYKEAETANSNLQQNLYNVEAVMNWIAFDNALHRLLIDEYTSPIDYYEQFQTVHNSVMQLRSLYVEIEKIEFLHNNPTTTSGSEFLYIGDGLEEEYNQFIHMENIEKGVITYDDSVENYIIYQLLSLYKGNPKYKVLAKVQLNDDAFLKQFENTRNIEYYFLNSNKEIMYANSHDALAIEEDNHKYLVYETYYRTANRFGGYKLYSRIAKYALIEDFINVYIILFFAMMLSFMLSYFLLRKLINFSSKRLVDFSDHMDSMTEELTTFSCEDYSDEVGNAIDNYNKMVGMIHEMIIEKNQNELREKNLELENTRARLYVLYSQINPHFLSNTLNGIKMNCVIKGEKETANILGELSKMFRSLMLYSEPMAALWQEVDFIETYLKIQKFRFKEKLEYSIIIDDQARLQPIPRMTLQPLVENSCIHGIQKNAEGGMIQIHAFVKDQHFRIVITDNGVGIGDKQLNIIRERMVTEDIQESSIGIINVYKRLKFYYGDNLTFEVEKATPRGTKIHIDIDLQGFRDKSIEINELEKEERHV</sequence>
<dbReference type="Proteomes" id="UP000683246">
    <property type="component" value="Chromosome"/>
</dbReference>
<keyword evidence="3" id="KW-0418">Kinase</keyword>
<keyword evidence="4" id="KW-1185">Reference proteome</keyword>
<protein>
    <submittedName>
        <fullName evidence="3">Histidine kinase</fullName>
    </submittedName>
</protein>
<dbReference type="Pfam" id="PF06580">
    <property type="entry name" value="His_kinase"/>
    <property type="match status" value="1"/>
</dbReference>
<dbReference type="SUPFAM" id="SSF55874">
    <property type="entry name" value="ATPase domain of HSP90 chaperone/DNA topoisomerase II/histidine kinase"/>
    <property type="match status" value="1"/>
</dbReference>
<organism evidence="3 4">
    <name type="scientific">Vallitalea pronyensis</name>
    <dbReference type="NCBI Taxonomy" id="1348613"/>
    <lineage>
        <taxon>Bacteria</taxon>
        <taxon>Bacillati</taxon>
        <taxon>Bacillota</taxon>
        <taxon>Clostridia</taxon>
        <taxon>Lachnospirales</taxon>
        <taxon>Vallitaleaceae</taxon>
        <taxon>Vallitalea</taxon>
    </lineage>
</organism>
<keyword evidence="1" id="KW-0812">Transmembrane</keyword>
<dbReference type="PANTHER" id="PTHR34220:SF9">
    <property type="entry name" value="SIGNAL TRANSDUCTION HISTIDINE KINASE INTERNAL REGION DOMAIN-CONTAINING PROTEIN"/>
    <property type="match status" value="1"/>
</dbReference>
<dbReference type="InterPro" id="IPR010559">
    <property type="entry name" value="Sig_transdc_His_kin_internal"/>
</dbReference>
<dbReference type="Pfam" id="PF02518">
    <property type="entry name" value="HATPase_c"/>
    <property type="match status" value="1"/>
</dbReference>
<feature type="domain" description="Histidine kinase/HSP90-like ATPase" evidence="2">
    <location>
        <begin position="463"/>
        <end position="572"/>
    </location>
</feature>
<feature type="transmembrane region" description="Helical" evidence="1">
    <location>
        <begin position="273"/>
        <end position="294"/>
    </location>
</feature>
<evidence type="ECO:0000313" key="4">
    <source>
        <dbReference type="Proteomes" id="UP000683246"/>
    </source>
</evidence>
<dbReference type="EMBL" id="CP058649">
    <property type="protein sequence ID" value="QUI22750.1"/>
    <property type="molecule type" value="Genomic_DNA"/>
</dbReference>
<dbReference type="Gene3D" id="3.30.565.10">
    <property type="entry name" value="Histidine kinase-like ATPase, C-terminal domain"/>
    <property type="match status" value="1"/>
</dbReference>
<keyword evidence="1" id="KW-1133">Transmembrane helix</keyword>
<dbReference type="InterPro" id="IPR003594">
    <property type="entry name" value="HATPase_dom"/>
</dbReference>
<keyword evidence="1" id="KW-0472">Membrane</keyword>
<dbReference type="SMART" id="SM00387">
    <property type="entry name" value="HATPase_c"/>
    <property type="match status" value="1"/>
</dbReference>
<dbReference type="GO" id="GO:0016020">
    <property type="term" value="C:membrane"/>
    <property type="evidence" value="ECO:0007669"/>
    <property type="project" value="InterPro"/>
</dbReference>
<reference evidence="3" key="1">
    <citation type="submission" date="2020-07" db="EMBL/GenBank/DDBJ databases">
        <title>Vallitalea pronyensis genome.</title>
        <authorList>
            <person name="Postec A."/>
        </authorList>
    </citation>
    <scope>NUCLEOTIDE SEQUENCE</scope>
    <source>
        <strain evidence="3">FatNI3</strain>
    </source>
</reference>
<dbReference type="AlphaFoldDB" id="A0A8J8SGG6"/>
<dbReference type="RefSeq" id="WP_212698244.1">
    <property type="nucleotide sequence ID" value="NZ_CP058649.1"/>
</dbReference>
<evidence type="ECO:0000256" key="1">
    <source>
        <dbReference type="SAM" id="Phobius"/>
    </source>
</evidence>